<dbReference type="AlphaFoldDB" id="A0A2W4XTL9"/>
<feature type="chain" id="PRO_5015964960" description="Ice-binding protein C-terminal domain-containing protein" evidence="1">
    <location>
        <begin position="29"/>
        <end position="219"/>
    </location>
</feature>
<gene>
    <name evidence="3" type="ORF">DCF15_02475</name>
</gene>
<reference evidence="3 4" key="2">
    <citation type="submission" date="2018-06" db="EMBL/GenBank/DDBJ databases">
        <title>Metagenomic assembly of (sub)arctic Cyanobacteria and their associated microbiome from non-axenic cultures.</title>
        <authorList>
            <person name="Baurain D."/>
        </authorList>
    </citation>
    <scope>NUCLEOTIDE SEQUENCE [LARGE SCALE GENOMIC DNA]</scope>
    <source>
        <strain evidence="3">ULC027bin1</strain>
    </source>
</reference>
<comment type="caution">
    <text evidence="3">The sequence shown here is derived from an EMBL/GenBank/DDBJ whole genome shotgun (WGS) entry which is preliminary data.</text>
</comment>
<protein>
    <recommendedName>
        <fullName evidence="2">Ice-binding protein C-terminal domain-containing protein</fullName>
    </recommendedName>
</protein>
<evidence type="ECO:0000259" key="2">
    <source>
        <dbReference type="Pfam" id="PF07589"/>
    </source>
</evidence>
<keyword evidence="1" id="KW-0732">Signal</keyword>
<evidence type="ECO:0000313" key="4">
    <source>
        <dbReference type="Proteomes" id="UP000249794"/>
    </source>
</evidence>
<feature type="signal peptide" evidence="1">
    <location>
        <begin position="1"/>
        <end position="28"/>
    </location>
</feature>
<reference evidence="4" key="1">
    <citation type="submission" date="2018-04" db="EMBL/GenBank/DDBJ databases">
        <authorList>
            <person name="Cornet L."/>
        </authorList>
    </citation>
    <scope>NUCLEOTIDE SEQUENCE [LARGE SCALE GENOMIC DNA]</scope>
</reference>
<name>A0A2W4XTL9_9CYAN</name>
<dbReference type="InterPro" id="IPR013424">
    <property type="entry name" value="Ice-binding_C"/>
</dbReference>
<evidence type="ECO:0000313" key="3">
    <source>
        <dbReference type="EMBL" id="PZO60304.1"/>
    </source>
</evidence>
<feature type="domain" description="Ice-binding protein C-terminal" evidence="2">
    <location>
        <begin position="191"/>
        <end position="214"/>
    </location>
</feature>
<evidence type="ECO:0000256" key="1">
    <source>
        <dbReference type="SAM" id="SignalP"/>
    </source>
</evidence>
<dbReference type="Proteomes" id="UP000249794">
    <property type="component" value="Unassembled WGS sequence"/>
</dbReference>
<sequence>MNAKFFGALLAAPLAAVSAMIMAAPASAAVFFNNGDLLNIGGGVKAPTSVGEHKFAKVGKPVTFAGIGSYGNFGIYDNDLTTGGFESFISNGTVLPGYEILSVDFTKPTDYLNNKEFLRVSNGVDSFKFIITEFISPLSASSFGYTTNVFKGVFKSLDDEVLGEGKGILSSQFLPNKNGSYSASFEVTKVSVPEPSALLGLGLMVGTVFIIRRRQEVSA</sequence>
<organism evidence="3 4">
    <name type="scientific">Phormidesmis priestleyi</name>
    <dbReference type="NCBI Taxonomy" id="268141"/>
    <lineage>
        <taxon>Bacteria</taxon>
        <taxon>Bacillati</taxon>
        <taxon>Cyanobacteriota</taxon>
        <taxon>Cyanophyceae</taxon>
        <taxon>Leptolyngbyales</taxon>
        <taxon>Leptolyngbyaceae</taxon>
        <taxon>Phormidesmis</taxon>
    </lineage>
</organism>
<dbReference type="Pfam" id="PF07589">
    <property type="entry name" value="PEP-CTERM"/>
    <property type="match status" value="1"/>
</dbReference>
<proteinExistence type="predicted"/>
<accession>A0A2W4XTL9</accession>
<dbReference type="EMBL" id="QBMP01000012">
    <property type="protein sequence ID" value="PZO60304.1"/>
    <property type="molecule type" value="Genomic_DNA"/>
</dbReference>
<dbReference type="NCBIfam" id="TIGR02595">
    <property type="entry name" value="PEP_CTERM"/>
    <property type="match status" value="1"/>
</dbReference>